<keyword evidence="1" id="KW-1133">Transmembrane helix</keyword>
<dbReference type="AlphaFoldDB" id="A0A370BX68"/>
<gene>
    <name evidence="2" type="ORF">M747DRAFT_46394</name>
</gene>
<evidence type="ECO:0000313" key="3">
    <source>
        <dbReference type="Proteomes" id="UP000253845"/>
    </source>
</evidence>
<evidence type="ECO:0000256" key="1">
    <source>
        <dbReference type="SAM" id="Phobius"/>
    </source>
</evidence>
<protein>
    <submittedName>
        <fullName evidence="2">Uncharacterized protein</fullName>
    </submittedName>
</protein>
<feature type="transmembrane region" description="Helical" evidence="1">
    <location>
        <begin position="6"/>
        <end position="23"/>
    </location>
</feature>
<sequence>MISLALIYLAYFPLPVLLLWVRLGHRSCKLAGLGQGMGVKECKELTGTALDLALSSGVQKVTRYRDGDEGKDTMEWRVRSEPESGSFPTP</sequence>
<keyword evidence="1" id="KW-0472">Membrane</keyword>
<organism evidence="2 3">
    <name type="scientific">Aspergillus niger ATCC 13496</name>
    <dbReference type="NCBI Taxonomy" id="1353008"/>
    <lineage>
        <taxon>Eukaryota</taxon>
        <taxon>Fungi</taxon>
        <taxon>Dikarya</taxon>
        <taxon>Ascomycota</taxon>
        <taxon>Pezizomycotina</taxon>
        <taxon>Eurotiomycetes</taxon>
        <taxon>Eurotiomycetidae</taxon>
        <taxon>Eurotiales</taxon>
        <taxon>Aspergillaceae</taxon>
        <taxon>Aspergillus</taxon>
        <taxon>Aspergillus subgen. Circumdati</taxon>
    </lineage>
</organism>
<evidence type="ECO:0000313" key="2">
    <source>
        <dbReference type="EMBL" id="RDH20086.1"/>
    </source>
</evidence>
<accession>A0A370BX68</accession>
<reference evidence="2 3" key="1">
    <citation type="submission" date="2018-07" db="EMBL/GenBank/DDBJ databases">
        <title>Section-level genome sequencing of Aspergillus section Nigri to investigate inter- and intra-species variation.</title>
        <authorList>
            <consortium name="DOE Joint Genome Institute"/>
            <person name="Vesth T.C."/>
            <person name="Nybo J.L."/>
            <person name="Theobald S."/>
            <person name="Frisvad J.C."/>
            <person name="Larsen T.O."/>
            <person name="Nielsen K.F."/>
            <person name="Hoof J.B."/>
            <person name="Brandl J."/>
            <person name="Salamov A."/>
            <person name="Riley R."/>
            <person name="Gladden J.M."/>
            <person name="Phatale P."/>
            <person name="Nielsen M.T."/>
            <person name="Lyhne E.K."/>
            <person name="Kogle M.E."/>
            <person name="Strasser K."/>
            <person name="McDonnell E."/>
            <person name="Barry K."/>
            <person name="Clum A."/>
            <person name="Chen C."/>
            <person name="Nolan M."/>
            <person name="Sandor L."/>
            <person name="Kuo A."/>
            <person name="Lipzen A."/>
            <person name="Hainaut M."/>
            <person name="Drula E."/>
            <person name="Tsang A."/>
            <person name="Magnuson J.K."/>
            <person name="Henrissat B."/>
            <person name="Wiebenga A."/>
            <person name="Simmons B.A."/>
            <person name="Makela M.R."/>
            <person name="De vries R.P."/>
            <person name="Grigoriev I.V."/>
            <person name="Mortensen U.H."/>
            <person name="Baker S.E."/>
            <person name="Andersen M.R."/>
        </authorList>
    </citation>
    <scope>NUCLEOTIDE SEQUENCE [LARGE SCALE GENOMIC DNA]</scope>
    <source>
        <strain evidence="2 3">ATCC 13496</strain>
    </source>
</reference>
<dbReference type="VEuPathDB" id="FungiDB:M747DRAFT_46394"/>
<dbReference type="Proteomes" id="UP000253845">
    <property type="component" value="Unassembled WGS sequence"/>
</dbReference>
<dbReference type="EMBL" id="KZ851916">
    <property type="protein sequence ID" value="RDH20086.1"/>
    <property type="molecule type" value="Genomic_DNA"/>
</dbReference>
<keyword evidence="1" id="KW-0812">Transmembrane</keyword>
<proteinExistence type="predicted"/>
<name>A0A370BX68_ASPNG</name>